<dbReference type="NCBIfam" id="TIGR00179">
    <property type="entry name" value="murB"/>
    <property type="match status" value="1"/>
</dbReference>
<dbReference type="InterPro" id="IPR016166">
    <property type="entry name" value="FAD-bd_PCMH"/>
</dbReference>
<dbReference type="GO" id="GO:0008762">
    <property type="term" value="F:UDP-N-acetylmuramate dehydrogenase activity"/>
    <property type="evidence" value="ECO:0007669"/>
    <property type="project" value="UniProtKB-EC"/>
</dbReference>
<evidence type="ECO:0000256" key="10">
    <source>
        <dbReference type="ARBA" id="ARBA00022827"/>
    </source>
</evidence>
<comment type="cofactor">
    <cofactor evidence="1 19">
        <name>FAD</name>
        <dbReference type="ChEBI" id="CHEBI:57692"/>
    </cofactor>
</comment>
<dbReference type="InterPro" id="IPR006094">
    <property type="entry name" value="Oxid_FAD_bind_N"/>
</dbReference>
<evidence type="ECO:0000313" key="21">
    <source>
        <dbReference type="EMBL" id="QTD38040.1"/>
    </source>
</evidence>
<proteinExistence type="inferred from homology"/>
<keyword evidence="15 19" id="KW-0131">Cell cycle</keyword>
<dbReference type="NCBIfam" id="NF010478">
    <property type="entry name" value="PRK13903.1"/>
    <property type="match status" value="1"/>
</dbReference>
<evidence type="ECO:0000256" key="11">
    <source>
        <dbReference type="ARBA" id="ARBA00022857"/>
    </source>
</evidence>
<evidence type="ECO:0000256" key="3">
    <source>
        <dbReference type="ARBA" id="ARBA00004496"/>
    </source>
</evidence>
<dbReference type="RefSeq" id="WP_207972184.1">
    <property type="nucleotide sequence ID" value="NZ_CP071795.1"/>
</dbReference>
<dbReference type="EC" id="1.3.1.98" evidence="5 19"/>
<evidence type="ECO:0000256" key="1">
    <source>
        <dbReference type="ARBA" id="ARBA00001974"/>
    </source>
</evidence>
<keyword evidence="12 19" id="KW-0133">Cell shape</keyword>
<evidence type="ECO:0000256" key="7">
    <source>
        <dbReference type="ARBA" id="ARBA00022490"/>
    </source>
</evidence>
<dbReference type="InterPro" id="IPR016169">
    <property type="entry name" value="FAD-bd_PCMH_sub2"/>
</dbReference>
<comment type="pathway">
    <text evidence="4 19">Cell wall biogenesis; peptidoglycan biosynthesis.</text>
</comment>
<dbReference type="HAMAP" id="MF_00037">
    <property type="entry name" value="MurB"/>
    <property type="match status" value="1"/>
</dbReference>
<comment type="catalytic activity">
    <reaction evidence="18 19">
        <text>UDP-N-acetyl-alpha-D-muramate + NADP(+) = UDP-N-acetyl-3-O-(1-carboxyvinyl)-alpha-D-glucosamine + NADPH + H(+)</text>
        <dbReference type="Rhea" id="RHEA:12248"/>
        <dbReference type="ChEBI" id="CHEBI:15378"/>
        <dbReference type="ChEBI" id="CHEBI:57783"/>
        <dbReference type="ChEBI" id="CHEBI:58349"/>
        <dbReference type="ChEBI" id="CHEBI:68483"/>
        <dbReference type="ChEBI" id="CHEBI:70757"/>
        <dbReference type="EC" id="1.3.1.98"/>
    </reaction>
</comment>
<organism evidence="21 22">
    <name type="scientific">Polaribacter batillariae</name>
    <dbReference type="NCBI Taxonomy" id="2808900"/>
    <lineage>
        <taxon>Bacteria</taxon>
        <taxon>Pseudomonadati</taxon>
        <taxon>Bacteroidota</taxon>
        <taxon>Flavobacteriia</taxon>
        <taxon>Flavobacteriales</taxon>
        <taxon>Flavobacteriaceae</taxon>
    </lineage>
</organism>
<keyword evidence="22" id="KW-1185">Reference proteome</keyword>
<dbReference type="PANTHER" id="PTHR21071">
    <property type="entry name" value="UDP-N-ACETYLENOLPYRUVOYLGLUCOSAMINE REDUCTASE"/>
    <property type="match status" value="1"/>
</dbReference>
<dbReference type="Gene3D" id="3.90.78.10">
    <property type="entry name" value="UDP-N-acetylenolpyruvoylglucosamine reductase, C-terminal domain"/>
    <property type="match status" value="1"/>
</dbReference>
<dbReference type="PROSITE" id="PS51387">
    <property type="entry name" value="FAD_PCMH"/>
    <property type="match status" value="1"/>
</dbReference>
<reference evidence="21 22" key="1">
    <citation type="submission" date="2021-03" db="EMBL/GenBank/DDBJ databases">
        <title>Complete genome of Polaribacter_sp.G4M1.</title>
        <authorList>
            <person name="Jeong S.W."/>
            <person name="Bae J.W."/>
        </authorList>
    </citation>
    <scope>NUCLEOTIDE SEQUENCE [LARGE SCALE GENOMIC DNA]</scope>
    <source>
        <strain evidence="21 22">G4M1</strain>
    </source>
</reference>
<keyword evidence="13 19" id="KW-0573">Peptidoglycan synthesis</keyword>
<dbReference type="SUPFAM" id="SSF56194">
    <property type="entry name" value="Uridine diphospho-N-Acetylenolpyruvylglucosamine reductase, MurB, C-terminal domain"/>
    <property type="match status" value="1"/>
</dbReference>
<dbReference type="EMBL" id="CP071795">
    <property type="protein sequence ID" value="QTD38040.1"/>
    <property type="molecule type" value="Genomic_DNA"/>
</dbReference>
<evidence type="ECO:0000259" key="20">
    <source>
        <dbReference type="PROSITE" id="PS51387"/>
    </source>
</evidence>
<name>A0ABX7SXP4_9FLAO</name>
<evidence type="ECO:0000256" key="16">
    <source>
        <dbReference type="ARBA" id="ARBA00023316"/>
    </source>
</evidence>
<evidence type="ECO:0000256" key="13">
    <source>
        <dbReference type="ARBA" id="ARBA00022984"/>
    </source>
</evidence>
<evidence type="ECO:0000256" key="14">
    <source>
        <dbReference type="ARBA" id="ARBA00023002"/>
    </source>
</evidence>
<accession>A0ABX7SXP4</accession>
<feature type="domain" description="FAD-binding PCMH-type" evidence="20">
    <location>
        <begin position="17"/>
        <end position="184"/>
    </location>
</feature>
<keyword evidence="10 19" id="KW-0274">FAD</keyword>
<feature type="active site" description="Proton donor" evidence="19">
    <location>
        <position position="235"/>
    </location>
</feature>
<dbReference type="InterPro" id="IPR011601">
    <property type="entry name" value="MurB_C"/>
</dbReference>
<dbReference type="NCBIfam" id="NF000755">
    <property type="entry name" value="PRK00046.1"/>
    <property type="match status" value="1"/>
</dbReference>
<comment type="subcellular location">
    <subcellularLocation>
        <location evidence="3 19">Cytoplasm</location>
    </subcellularLocation>
</comment>
<dbReference type="InterPro" id="IPR003170">
    <property type="entry name" value="MurB"/>
</dbReference>
<feature type="active site" evidence="19">
    <location>
        <position position="160"/>
    </location>
</feature>
<dbReference type="Proteomes" id="UP000663935">
    <property type="component" value="Chromosome"/>
</dbReference>
<comment type="function">
    <text evidence="2 19">Cell wall formation.</text>
</comment>
<evidence type="ECO:0000256" key="2">
    <source>
        <dbReference type="ARBA" id="ARBA00003921"/>
    </source>
</evidence>
<evidence type="ECO:0000256" key="12">
    <source>
        <dbReference type="ARBA" id="ARBA00022960"/>
    </source>
</evidence>
<dbReference type="PANTHER" id="PTHR21071:SF4">
    <property type="entry name" value="UDP-N-ACETYLENOLPYRUVOYLGLUCOSAMINE REDUCTASE"/>
    <property type="match status" value="1"/>
</dbReference>
<dbReference type="Gene3D" id="3.30.465.10">
    <property type="match status" value="1"/>
</dbReference>
<gene>
    <name evidence="19 21" type="primary">murB</name>
    <name evidence="21" type="ORF">JL193_01675</name>
</gene>
<sequence>MNIQQNISLKNYNTFGITANAKRFVSITSYYDLQHLLKLEKDLFLISGGSNMLLTKDIEKLVVHINIKGISIDKEDDIFVYITVNAGENWHDFVLFCIAENYGGIENLSLIPGNVGTCPIQNIGAYGVEVKDTITKVEAIEIETGKRVTFSNEDCQFGYRNSIFKNALKGKVILTAVSFKLTKKNHQLNTSYGAIETELALKNVTQPTLKDISNAVITIRKSKLPDPKEIGNSGSFFKNPVISKEQFLKLQKKYPNIPFYNVISSGVEKPQVKVPAGWLVEQSGFKGKRFGDAGVHEKQALVLVNYGNASGEEIYLLAKKIQETVLQKFEISLEIEVNVIA</sequence>
<keyword evidence="16 19" id="KW-0961">Cell wall biogenesis/degradation</keyword>
<dbReference type="SUPFAM" id="SSF56176">
    <property type="entry name" value="FAD-binding/transporter-associated domain-like"/>
    <property type="match status" value="1"/>
</dbReference>
<evidence type="ECO:0000256" key="9">
    <source>
        <dbReference type="ARBA" id="ARBA00022630"/>
    </source>
</evidence>
<keyword evidence="14 19" id="KW-0560">Oxidoreductase</keyword>
<dbReference type="Gene3D" id="3.30.43.10">
    <property type="entry name" value="Uridine Diphospho-n-acetylenolpyruvylglucosamine Reductase, domain 2"/>
    <property type="match status" value="1"/>
</dbReference>
<evidence type="ECO:0000256" key="4">
    <source>
        <dbReference type="ARBA" id="ARBA00004752"/>
    </source>
</evidence>
<evidence type="ECO:0000256" key="8">
    <source>
        <dbReference type="ARBA" id="ARBA00022618"/>
    </source>
</evidence>
<evidence type="ECO:0000256" key="17">
    <source>
        <dbReference type="ARBA" id="ARBA00031026"/>
    </source>
</evidence>
<dbReference type="Pfam" id="PF01565">
    <property type="entry name" value="FAD_binding_4"/>
    <property type="match status" value="1"/>
</dbReference>
<keyword evidence="11 19" id="KW-0521">NADP</keyword>
<keyword evidence="7 19" id="KW-0963">Cytoplasm</keyword>
<protein>
    <recommendedName>
        <fullName evidence="6 19">UDP-N-acetylenolpyruvoylglucosamine reductase</fullName>
        <ecNumber evidence="5 19">1.3.1.98</ecNumber>
    </recommendedName>
    <alternativeName>
        <fullName evidence="17 19">UDP-N-acetylmuramate dehydrogenase</fullName>
    </alternativeName>
</protein>
<keyword evidence="9 19" id="KW-0285">Flavoprotein</keyword>
<dbReference type="InterPro" id="IPR016167">
    <property type="entry name" value="FAD-bd_PCMH_sub1"/>
</dbReference>
<dbReference type="InterPro" id="IPR036318">
    <property type="entry name" value="FAD-bd_PCMH-like_sf"/>
</dbReference>
<dbReference type="Pfam" id="PF02873">
    <property type="entry name" value="MurB_C"/>
    <property type="match status" value="1"/>
</dbReference>
<evidence type="ECO:0000256" key="6">
    <source>
        <dbReference type="ARBA" id="ARBA00015188"/>
    </source>
</evidence>
<comment type="similarity">
    <text evidence="19">Belongs to the MurB family.</text>
</comment>
<keyword evidence="8 19" id="KW-0132">Cell division</keyword>
<evidence type="ECO:0000256" key="19">
    <source>
        <dbReference type="HAMAP-Rule" id="MF_00037"/>
    </source>
</evidence>
<evidence type="ECO:0000256" key="5">
    <source>
        <dbReference type="ARBA" id="ARBA00012518"/>
    </source>
</evidence>
<feature type="active site" evidence="19">
    <location>
        <position position="336"/>
    </location>
</feature>
<evidence type="ECO:0000256" key="15">
    <source>
        <dbReference type="ARBA" id="ARBA00023306"/>
    </source>
</evidence>
<evidence type="ECO:0000313" key="22">
    <source>
        <dbReference type="Proteomes" id="UP000663935"/>
    </source>
</evidence>
<evidence type="ECO:0000256" key="18">
    <source>
        <dbReference type="ARBA" id="ARBA00048914"/>
    </source>
</evidence>
<dbReference type="InterPro" id="IPR036635">
    <property type="entry name" value="MurB_C_sf"/>
</dbReference>